<dbReference type="Proteomes" id="UP001596138">
    <property type="component" value="Unassembled WGS sequence"/>
</dbReference>
<evidence type="ECO:0000313" key="2">
    <source>
        <dbReference type="Proteomes" id="UP001596138"/>
    </source>
</evidence>
<dbReference type="EMBL" id="JBHSTI010000008">
    <property type="protein sequence ID" value="MFC6238027.1"/>
    <property type="molecule type" value="Genomic_DNA"/>
</dbReference>
<reference evidence="2" key="1">
    <citation type="journal article" date="2019" name="Int. J. Syst. Evol. Microbiol.">
        <title>The Global Catalogue of Microorganisms (GCM) 10K type strain sequencing project: providing services to taxonomists for standard genome sequencing and annotation.</title>
        <authorList>
            <consortium name="The Broad Institute Genomics Platform"/>
            <consortium name="The Broad Institute Genome Sequencing Center for Infectious Disease"/>
            <person name="Wu L."/>
            <person name="Ma J."/>
        </authorList>
    </citation>
    <scope>NUCLEOTIDE SEQUENCE [LARGE SCALE GENOMIC DNA]</scope>
    <source>
        <strain evidence="2">CGMCC 4.7317</strain>
    </source>
</reference>
<gene>
    <name evidence="1" type="ORF">ACFQGU_09060</name>
</gene>
<comment type="caution">
    <text evidence="1">The sequence shown here is derived from an EMBL/GenBank/DDBJ whole genome shotgun (WGS) entry which is preliminary data.</text>
</comment>
<accession>A0ABW1T2F0</accession>
<sequence length="225" mass="23837">MSTFAMLPRPADTTPVHKVGVSHERVLGQRDSGWNLVPVAASVTPVTVLGTYPPRLGAAVNIHDVEQELDLIRRIDPEVNLSAIACQLLTELAPILSPVLDAAAAVPVGGDLPVCDLDYLEALVVSSGLVDEQIWCYLESRGAVTLTDRRLACDLCGEPAAYDAPVPAHGGRWANLCGTCWSDHTDNILGYGRGQVVATRDAMPIAVAERWAALARSPGRPGDGS</sequence>
<keyword evidence="2" id="KW-1185">Reference proteome</keyword>
<proteinExistence type="predicted"/>
<organism evidence="1 2">
    <name type="scientific">Longivirga aurantiaca</name>
    <dbReference type="NCBI Taxonomy" id="1837743"/>
    <lineage>
        <taxon>Bacteria</taxon>
        <taxon>Bacillati</taxon>
        <taxon>Actinomycetota</taxon>
        <taxon>Actinomycetes</taxon>
        <taxon>Sporichthyales</taxon>
        <taxon>Sporichthyaceae</taxon>
        <taxon>Longivirga</taxon>
    </lineage>
</organism>
<protein>
    <recommendedName>
        <fullName evidence="3">HNH endonuclease</fullName>
    </recommendedName>
</protein>
<evidence type="ECO:0000313" key="1">
    <source>
        <dbReference type="EMBL" id="MFC6238027.1"/>
    </source>
</evidence>
<evidence type="ECO:0008006" key="3">
    <source>
        <dbReference type="Google" id="ProtNLM"/>
    </source>
</evidence>
<name>A0ABW1T2F0_9ACTN</name>